<evidence type="ECO:0000256" key="1">
    <source>
        <dbReference type="ARBA" id="ARBA00004651"/>
    </source>
</evidence>
<feature type="transmembrane region" description="Helical" evidence="12">
    <location>
        <begin position="241"/>
        <end position="262"/>
    </location>
</feature>
<evidence type="ECO:0000256" key="12">
    <source>
        <dbReference type="SAM" id="Phobius"/>
    </source>
</evidence>
<evidence type="ECO:0000256" key="7">
    <source>
        <dbReference type="ARBA" id="ARBA00022801"/>
    </source>
</evidence>
<keyword evidence="9 12" id="KW-0472">Membrane</keyword>
<sequence>MEVIALLVIGAIQGIIEWIPISSSGQILILLSKITGISPGLAYEYSLALHLGTALAALTFYRKAISQALREVNYSLKFRNPTSLLLTVTPACSFLVAAPLFLLIRLQFQKLSADEITAIIGLFLIATGLISLRSSSMKRVKYISNFSLKEAILLGIVQGLSIIPGVSRSAITIALLLGLHFKSEDAFNASFIAAIPVTFAAGLFEIINTASPTIIAGILTAFTFGLITMKGMIMISKKVKHHALLILLGTIIIASYIIALILQKI</sequence>
<keyword evidence="7" id="KW-0378">Hydrolase</keyword>
<evidence type="ECO:0000256" key="5">
    <source>
        <dbReference type="ARBA" id="ARBA00022475"/>
    </source>
</evidence>
<keyword evidence="5" id="KW-1003">Cell membrane</keyword>
<dbReference type="Pfam" id="PF02673">
    <property type="entry name" value="BacA"/>
    <property type="match status" value="1"/>
</dbReference>
<dbReference type="GO" id="GO:0050380">
    <property type="term" value="F:undecaprenyl-diphosphatase activity"/>
    <property type="evidence" value="ECO:0007669"/>
    <property type="project" value="UniProtKB-EC"/>
</dbReference>
<evidence type="ECO:0000256" key="9">
    <source>
        <dbReference type="ARBA" id="ARBA00023136"/>
    </source>
</evidence>
<reference evidence="13 14" key="1">
    <citation type="submission" date="2018-06" db="EMBL/GenBank/DDBJ databases">
        <title>Extensive metabolic versatility and redundancy in microbially diverse, dynamic hydrothermal sediments.</title>
        <authorList>
            <person name="Dombrowski N."/>
            <person name="Teske A."/>
            <person name="Baker B.J."/>
        </authorList>
    </citation>
    <scope>NUCLEOTIDE SEQUENCE [LARGE SCALE GENOMIC DNA]</scope>
    <source>
        <strain evidence="13">B29_G17</strain>
    </source>
</reference>
<protein>
    <recommendedName>
        <fullName evidence="4">Undecaprenyl-diphosphatase</fullName>
        <ecNumber evidence="3">3.6.1.27</ecNumber>
    </recommendedName>
    <alternativeName>
        <fullName evidence="10">Undecaprenyl pyrophosphate phosphatase</fullName>
    </alternativeName>
</protein>
<dbReference type="EMBL" id="QMQZ01000003">
    <property type="protein sequence ID" value="RLE52329.1"/>
    <property type="molecule type" value="Genomic_DNA"/>
</dbReference>
<feature type="transmembrane region" description="Helical" evidence="12">
    <location>
        <begin position="82"/>
        <end position="104"/>
    </location>
</feature>
<evidence type="ECO:0000256" key="3">
    <source>
        <dbReference type="ARBA" id="ARBA00012374"/>
    </source>
</evidence>
<feature type="transmembrane region" description="Helical" evidence="12">
    <location>
        <begin position="116"/>
        <end position="132"/>
    </location>
</feature>
<proteinExistence type="inferred from homology"/>
<evidence type="ECO:0000313" key="14">
    <source>
        <dbReference type="Proteomes" id="UP000268446"/>
    </source>
</evidence>
<keyword evidence="6 12" id="KW-0812">Transmembrane</keyword>
<evidence type="ECO:0000256" key="10">
    <source>
        <dbReference type="ARBA" id="ARBA00032707"/>
    </source>
</evidence>
<feature type="transmembrane region" description="Helical" evidence="12">
    <location>
        <begin position="152"/>
        <end position="181"/>
    </location>
</feature>
<evidence type="ECO:0000256" key="11">
    <source>
        <dbReference type="ARBA" id="ARBA00047594"/>
    </source>
</evidence>
<evidence type="ECO:0000256" key="8">
    <source>
        <dbReference type="ARBA" id="ARBA00022989"/>
    </source>
</evidence>
<dbReference type="PANTHER" id="PTHR30622:SF2">
    <property type="entry name" value="UNDECAPRENYL-DIPHOSPHATASE"/>
    <property type="match status" value="1"/>
</dbReference>
<gene>
    <name evidence="13" type="ORF">DRJ20_00300</name>
</gene>
<evidence type="ECO:0000256" key="4">
    <source>
        <dbReference type="ARBA" id="ARBA00021581"/>
    </source>
</evidence>
<feature type="transmembrane region" description="Helical" evidence="12">
    <location>
        <begin position="41"/>
        <end position="61"/>
    </location>
</feature>
<comment type="caution">
    <text evidence="13">The sequence shown here is derived from an EMBL/GenBank/DDBJ whole genome shotgun (WGS) entry which is preliminary data.</text>
</comment>
<dbReference type="EC" id="3.6.1.27" evidence="3"/>
<evidence type="ECO:0000256" key="2">
    <source>
        <dbReference type="ARBA" id="ARBA00010621"/>
    </source>
</evidence>
<accession>A0A497EZ30</accession>
<dbReference type="GO" id="GO:0005886">
    <property type="term" value="C:plasma membrane"/>
    <property type="evidence" value="ECO:0007669"/>
    <property type="project" value="UniProtKB-SubCell"/>
</dbReference>
<evidence type="ECO:0000313" key="13">
    <source>
        <dbReference type="EMBL" id="RLE52329.1"/>
    </source>
</evidence>
<dbReference type="Proteomes" id="UP000268446">
    <property type="component" value="Unassembled WGS sequence"/>
</dbReference>
<organism evidence="13 14">
    <name type="scientific">Thermoproteota archaeon</name>
    <dbReference type="NCBI Taxonomy" id="2056631"/>
    <lineage>
        <taxon>Archaea</taxon>
        <taxon>Thermoproteota</taxon>
    </lineage>
</organism>
<comment type="catalytic activity">
    <reaction evidence="11">
        <text>di-trans,octa-cis-undecaprenyl diphosphate + H2O = di-trans,octa-cis-undecaprenyl phosphate + phosphate + H(+)</text>
        <dbReference type="Rhea" id="RHEA:28094"/>
        <dbReference type="ChEBI" id="CHEBI:15377"/>
        <dbReference type="ChEBI" id="CHEBI:15378"/>
        <dbReference type="ChEBI" id="CHEBI:43474"/>
        <dbReference type="ChEBI" id="CHEBI:58405"/>
        <dbReference type="ChEBI" id="CHEBI:60392"/>
        <dbReference type="EC" id="3.6.1.27"/>
    </reaction>
</comment>
<name>A0A497EZ30_9CREN</name>
<keyword evidence="8 12" id="KW-1133">Transmembrane helix</keyword>
<evidence type="ECO:0000256" key="6">
    <source>
        <dbReference type="ARBA" id="ARBA00022692"/>
    </source>
</evidence>
<comment type="similarity">
    <text evidence="2">Belongs to the UppP family.</text>
</comment>
<dbReference type="AlphaFoldDB" id="A0A497EZ30"/>
<dbReference type="PANTHER" id="PTHR30622">
    <property type="entry name" value="UNDECAPRENYL-DIPHOSPHATASE"/>
    <property type="match status" value="1"/>
</dbReference>
<feature type="transmembrane region" description="Helical" evidence="12">
    <location>
        <begin position="187"/>
        <end position="207"/>
    </location>
</feature>
<dbReference type="InterPro" id="IPR003824">
    <property type="entry name" value="UppP"/>
</dbReference>
<comment type="subcellular location">
    <subcellularLocation>
        <location evidence="1">Cell membrane</location>
        <topology evidence="1">Multi-pass membrane protein</topology>
    </subcellularLocation>
</comment>
<feature type="transmembrane region" description="Helical" evidence="12">
    <location>
        <begin position="214"/>
        <end position="235"/>
    </location>
</feature>